<keyword evidence="3 8" id="KW-0732">Signal</keyword>
<evidence type="ECO:0000256" key="1">
    <source>
        <dbReference type="ARBA" id="ARBA00011073"/>
    </source>
</evidence>
<reference evidence="11 12" key="1">
    <citation type="submission" date="2019-06" db="EMBL/GenBank/DDBJ databases">
        <authorList>
            <person name="Broberg M."/>
        </authorList>
    </citation>
    <scope>NUCLEOTIDE SEQUENCE [LARGE SCALE GENOMIC DNA]</scope>
</reference>
<organism evidence="11 12">
    <name type="scientific">Bionectria ochroleuca</name>
    <name type="common">Gliocladium roseum</name>
    <dbReference type="NCBI Taxonomy" id="29856"/>
    <lineage>
        <taxon>Eukaryota</taxon>
        <taxon>Fungi</taxon>
        <taxon>Dikarya</taxon>
        <taxon>Ascomycota</taxon>
        <taxon>Pezizomycotina</taxon>
        <taxon>Sordariomycetes</taxon>
        <taxon>Hypocreomycetidae</taxon>
        <taxon>Hypocreales</taxon>
        <taxon>Bionectriaceae</taxon>
        <taxon>Clonostachys</taxon>
    </lineage>
</organism>
<keyword evidence="4 6" id="KW-0378">Hydrolase</keyword>
<dbReference type="PROSITE" id="PS00137">
    <property type="entry name" value="SUBTILASE_HIS"/>
    <property type="match status" value="1"/>
</dbReference>
<dbReference type="PANTHER" id="PTHR43806">
    <property type="entry name" value="PEPTIDASE S8"/>
    <property type="match status" value="1"/>
</dbReference>
<dbReference type="SUPFAM" id="SSF52743">
    <property type="entry name" value="Subtilisin-like"/>
    <property type="match status" value="1"/>
</dbReference>
<dbReference type="SUPFAM" id="SSF54897">
    <property type="entry name" value="Protease propeptides/inhibitors"/>
    <property type="match status" value="1"/>
</dbReference>
<dbReference type="InterPro" id="IPR023827">
    <property type="entry name" value="Peptidase_S8_Asp-AS"/>
</dbReference>
<evidence type="ECO:0000256" key="8">
    <source>
        <dbReference type="SAM" id="SignalP"/>
    </source>
</evidence>
<dbReference type="InterPro" id="IPR050131">
    <property type="entry name" value="Peptidase_S8_subtilisin-like"/>
</dbReference>
<evidence type="ECO:0000256" key="4">
    <source>
        <dbReference type="ARBA" id="ARBA00022801"/>
    </source>
</evidence>
<evidence type="ECO:0000313" key="11">
    <source>
        <dbReference type="EMBL" id="VUC32113.1"/>
    </source>
</evidence>
<comment type="similarity">
    <text evidence="1 6 7">Belongs to the peptidase S8 family.</text>
</comment>
<dbReference type="Proteomes" id="UP000766486">
    <property type="component" value="Unassembled WGS sequence"/>
</dbReference>
<dbReference type="InterPro" id="IPR036852">
    <property type="entry name" value="Peptidase_S8/S53_dom_sf"/>
</dbReference>
<dbReference type="EMBL" id="CABFNS010000844">
    <property type="protein sequence ID" value="VUC32113.1"/>
    <property type="molecule type" value="Genomic_DNA"/>
</dbReference>
<comment type="caution">
    <text evidence="11">The sequence shown here is derived from an EMBL/GenBank/DDBJ whole genome shotgun (WGS) entry which is preliminary data.</text>
</comment>
<evidence type="ECO:0000256" key="6">
    <source>
        <dbReference type="PROSITE-ProRule" id="PRU01240"/>
    </source>
</evidence>
<feature type="active site" description="Charge relay system" evidence="6">
    <location>
        <position position="178"/>
    </location>
</feature>
<keyword evidence="12" id="KW-1185">Reference proteome</keyword>
<sequence length="397" mass="41119">MHLALFMSILPMAMAIPANKRSEPAPVIIPRADVSNLIPNEYIVKLKEGSALKSLEEAMSLLPGSPDHVFDSIFKGFTGKLDSLTLKAIQLHPDVDYIEQNMKVQASATVTQTNAPWGLARISHKSSGSTNYMYDESAGDGACVYVVDTGLDDQNSEFEGRAKEVQSFIGGSGDNCGHGTHVAGTIGSKDYGVAKKASIYGIKVLEYNASNGKCEADNSIIISGLEYVATDAATRNCPKGIVVNMSLGGGYSQASNDAAAALVQKGYFVAVAAGNGDADQNPIDAADVSPASEPSVCTIGATDSDDVVASFSNYGSVVDLYGPGVDVTSVRVGGGTLQMSGTSMATPHIAGLGAYLLGLGYSARTMCESIQDLALQGLIQGVRSGTKNLLAQNGIGA</sequence>
<feature type="active site" description="Charge relay system" evidence="6">
    <location>
        <position position="343"/>
    </location>
</feature>
<accession>A0ABY6ULQ5</accession>
<protein>
    <recommendedName>
        <fullName evidence="13">Peptidase S8/S53 domain-containing protein</fullName>
    </recommendedName>
</protein>
<keyword evidence="2 6" id="KW-0645">Protease</keyword>
<dbReference type="PROSITE" id="PS00136">
    <property type="entry name" value="SUBTILASE_ASP"/>
    <property type="match status" value="1"/>
</dbReference>
<dbReference type="PANTHER" id="PTHR43806:SF58">
    <property type="entry name" value="ALKALINE PROTEASE 1-RELATED"/>
    <property type="match status" value="1"/>
</dbReference>
<dbReference type="InterPro" id="IPR034193">
    <property type="entry name" value="PCSK9_ProteinaseK-like"/>
</dbReference>
<dbReference type="InterPro" id="IPR022398">
    <property type="entry name" value="Peptidase_S8_His-AS"/>
</dbReference>
<evidence type="ECO:0000259" key="9">
    <source>
        <dbReference type="Pfam" id="PF00082"/>
    </source>
</evidence>
<dbReference type="InterPro" id="IPR015500">
    <property type="entry name" value="Peptidase_S8_subtilisin-rel"/>
</dbReference>
<evidence type="ECO:0000259" key="10">
    <source>
        <dbReference type="Pfam" id="PF05922"/>
    </source>
</evidence>
<evidence type="ECO:0000256" key="3">
    <source>
        <dbReference type="ARBA" id="ARBA00022729"/>
    </source>
</evidence>
<gene>
    <name evidence="11" type="ORF">CLO192961_LOCUS320740</name>
</gene>
<dbReference type="CDD" id="cd04077">
    <property type="entry name" value="Peptidases_S8_PCSK9_ProteinaseK_like"/>
    <property type="match status" value="1"/>
</dbReference>
<evidence type="ECO:0000256" key="2">
    <source>
        <dbReference type="ARBA" id="ARBA00022670"/>
    </source>
</evidence>
<name>A0ABY6ULQ5_BIOOC</name>
<feature type="domain" description="Inhibitor I9" evidence="10">
    <location>
        <begin position="42"/>
        <end position="106"/>
    </location>
</feature>
<feature type="signal peptide" evidence="8">
    <location>
        <begin position="1"/>
        <end position="15"/>
    </location>
</feature>
<feature type="domain" description="Peptidase S8/S53" evidence="9">
    <location>
        <begin position="139"/>
        <end position="358"/>
    </location>
</feature>
<evidence type="ECO:0000313" key="12">
    <source>
        <dbReference type="Proteomes" id="UP000766486"/>
    </source>
</evidence>
<evidence type="ECO:0000256" key="5">
    <source>
        <dbReference type="ARBA" id="ARBA00022825"/>
    </source>
</evidence>
<dbReference type="Pfam" id="PF05922">
    <property type="entry name" value="Inhibitor_I9"/>
    <property type="match status" value="1"/>
</dbReference>
<dbReference type="PROSITE" id="PS00138">
    <property type="entry name" value="SUBTILASE_SER"/>
    <property type="match status" value="1"/>
</dbReference>
<dbReference type="InterPro" id="IPR000209">
    <property type="entry name" value="Peptidase_S8/S53_dom"/>
</dbReference>
<dbReference type="InterPro" id="IPR023828">
    <property type="entry name" value="Peptidase_S8_Ser-AS"/>
</dbReference>
<evidence type="ECO:0000256" key="7">
    <source>
        <dbReference type="RuleBase" id="RU003355"/>
    </source>
</evidence>
<feature type="chain" id="PRO_5047469872" description="Peptidase S8/S53 domain-containing protein" evidence="8">
    <location>
        <begin position="16"/>
        <end position="397"/>
    </location>
</feature>
<dbReference type="InterPro" id="IPR010259">
    <property type="entry name" value="S8pro/Inhibitor_I9"/>
</dbReference>
<proteinExistence type="inferred from homology"/>
<dbReference type="Gene3D" id="3.30.70.80">
    <property type="entry name" value="Peptidase S8 propeptide/proteinase inhibitor I9"/>
    <property type="match status" value="1"/>
</dbReference>
<feature type="active site" description="Charge relay system" evidence="6">
    <location>
        <position position="148"/>
    </location>
</feature>
<dbReference type="Pfam" id="PF00082">
    <property type="entry name" value="Peptidase_S8"/>
    <property type="match status" value="1"/>
</dbReference>
<evidence type="ECO:0008006" key="13">
    <source>
        <dbReference type="Google" id="ProtNLM"/>
    </source>
</evidence>
<dbReference type="Gene3D" id="3.40.50.200">
    <property type="entry name" value="Peptidase S8/S53 domain"/>
    <property type="match status" value="1"/>
</dbReference>
<dbReference type="InterPro" id="IPR037045">
    <property type="entry name" value="S8pro/Inhibitor_I9_sf"/>
</dbReference>
<keyword evidence="5 6" id="KW-0720">Serine protease</keyword>
<dbReference type="PROSITE" id="PS51892">
    <property type="entry name" value="SUBTILASE"/>
    <property type="match status" value="1"/>
</dbReference>
<dbReference type="PRINTS" id="PR00723">
    <property type="entry name" value="SUBTILISIN"/>
</dbReference>